<gene>
    <name evidence="2" type="ORF">SLS58_009129</name>
</gene>
<dbReference type="Proteomes" id="UP001521184">
    <property type="component" value="Unassembled WGS sequence"/>
</dbReference>
<evidence type="ECO:0000313" key="3">
    <source>
        <dbReference type="Proteomes" id="UP001521184"/>
    </source>
</evidence>
<name>A0ABR3TE50_9PEZI</name>
<dbReference type="EMBL" id="JAKEKT020000085">
    <property type="protein sequence ID" value="KAL1637704.1"/>
    <property type="molecule type" value="Genomic_DNA"/>
</dbReference>
<keyword evidence="1" id="KW-0732">Signal</keyword>
<accession>A0ABR3TE50</accession>
<comment type="caution">
    <text evidence="2">The sequence shown here is derived from an EMBL/GenBank/DDBJ whole genome shotgun (WGS) entry which is preliminary data.</text>
</comment>
<proteinExistence type="predicted"/>
<keyword evidence="3" id="KW-1185">Reference proteome</keyword>
<dbReference type="InterPro" id="IPR036514">
    <property type="entry name" value="SGNH_hydro_sf"/>
</dbReference>
<evidence type="ECO:0000256" key="1">
    <source>
        <dbReference type="SAM" id="SignalP"/>
    </source>
</evidence>
<feature type="signal peptide" evidence="1">
    <location>
        <begin position="1"/>
        <end position="18"/>
    </location>
</feature>
<feature type="chain" id="PRO_5045163108" evidence="1">
    <location>
        <begin position="19"/>
        <end position="232"/>
    </location>
</feature>
<evidence type="ECO:0000313" key="2">
    <source>
        <dbReference type="EMBL" id="KAL1637704.1"/>
    </source>
</evidence>
<dbReference type="Gene3D" id="3.40.50.1110">
    <property type="entry name" value="SGNH hydrolase"/>
    <property type="match status" value="1"/>
</dbReference>
<reference evidence="2 3" key="1">
    <citation type="journal article" date="2023" name="Plant Dis.">
        <title>First Report of Diplodia intermedia Causing Canker and Dieback Diseases on Apple Trees in Canada.</title>
        <authorList>
            <person name="Ellouze W."/>
            <person name="Ilyukhin E."/>
            <person name="Sulman M."/>
            <person name="Ali S."/>
        </authorList>
    </citation>
    <scope>NUCLEOTIDE SEQUENCE [LARGE SCALE GENOMIC DNA]</scope>
    <source>
        <strain evidence="2 3">M45-28</strain>
    </source>
</reference>
<organism evidence="2 3">
    <name type="scientific">Diplodia intermedia</name>
    <dbReference type="NCBI Taxonomy" id="856260"/>
    <lineage>
        <taxon>Eukaryota</taxon>
        <taxon>Fungi</taxon>
        <taxon>Dikarya</taxon>
        <taxon>Ascomycota</taxon>
        <taxon>Pezizomycotina</taxon>
        <taxon>Dothideomycetes</taxon>
        <taxon>Dothideomycetes incertae sedis</taxon>
        <taxon>Botryosphaeriales</taxon>
        <taxon>Botryosphaeriaceae</taxon>
        <taxon>Diplodia</taxon>
    </lineage>
</organism>
<protein>
    <submittedName>
        <fullName evidence="2">Uncharacterized protein</fullName>
    </submittedName>
</protein>
<sequence length="232" mass="26347">MLAPHLWFFVLATAGVQAAPSRSNPWNQSITFKGKEIKNLLAFGDSYTYVQGTQGHWNYSFISDAFNYTFAPEQLLSSEIVKNTTSSGGPNWVEYLTGCYEGLPANCPETKLWDFAFAGADISAEYLPLHHNYTVDLDDQVKQWDLYARETLDLEPADTLVAFWIGSVCTPLPLNRIDRLMQRQRSINDINDSAKFTNVSFPAWYETLVKKWFDSVVRRPPWPKKTGTISEG</sequence>